<feature type="coiled-coil region" evidence="1">
    <location>
        <begin position="212"/>
        <end position="260"/>
    </location>
</feature>
<proteinExistence type="predicted"/>
<comment type="caution">
    <text evidence="2">The sequence shown here is derived from an EMBL/GenBank/DDBJ whole genome shotgun (WGS) entry which is preliminary data.</text>
</comment>
<evidence type="ECO:0000256" key="1">
    <source>
        <dbReference type="SAM" id="Coils"/>
    </source>
</evidence>
<name>A0A645AFS6_9ZZZZ</name>
<evidence type="ECO:0000313" key="2">
    <source>
        <dbReference type="EMBL" id="MPM52039.1"/>
    </source>
</evidence>
<dbReference type="AlphaFoldDB" id="A0A645AFS6"/>
<reference evidence="2" key="1">
    <citation type="submission" date="2019-08" db="EMBL/GenBank/DDBJ databases">
        <authorList>
            <person name="Kucharzyk K."/>
            <person name="Murdoch R.W."/>
            <person name="Higgins S."/>
            <person name="Loffler F."/>
        </authorList>
    </citation>
    <scope>NUCLEOTIDE SEQUENCE</scope>
</reference>
<dbReference type="EMBL" id="VSSQ01013685">
    <property type="protein sequence ID" value="MPM52039.1"/>
    <property type="molecule type" value="Genomic_DNA"/>
</dbReference>
<organism evidence="2">
    <name type="scientific">bioreactor metagenome</name>
    <dbReference type="NCBI Taxonomy" id="1076179"/>
    <lineage>
        <taxon>unclassified sequences</taxon>
        <taxon>metagenomes</taxon>
        <taxon>ecological metagenomes</taxon>
    </lineage>
</organism>
<keyword evidence="1" id="KW-0175">Coiled coil</keyword>
<accession>A0A645AFS6</accession>
<sequence length="260" mass="30170">MRTRFLRTTFLCIAILFAVFSVTAQNVPAEAASNFSSVQARWSKSQLFKERDDIAELIIKITYYSAEYIEALIAQEAEKNLWTKDETEQYKYQLLKSLQLEEYIPVFIEFDNNIAPMHLAPFDSKITLWIGNKKYSPVDYDKRFNFRLSGKREGFVYFPRYDEKTGKSLLDGVKSVRLTLHSGISEATVARGDISYVWDISKDNPEALYKGRAAGRLELDRLIKRLELLNAEKRDLEKKMSDLDSEINTVHGRIEELQKQ</sequence>
<gene>
    <name evidence="2" type="ORF">SDC9_98792</name>
</gene>
<protein>
    <submittedName>
        <fullName evidence="2">Uncharacterized protein</fullName>
    </submittedName>
</protein>